<keyword evidence="2" id="KW-0472">Membrane</keyword>
<dbReference type="EMBL" id="MHIB01000026">
    <property type="protein sequence ID" value="OGY44018.1"/>
    <property type="molecule type" value="Genomic_DNA"/>
</dbReference>
<organism evidence="3 4">
    <name type="scientific">Candidatus Buchananbacteria bacterium RIFCSPHIGHO2_01_FULL_39_14</name>
    <dbReference type="NCBI Taxonomy" id="1797532"/>
    <lineage>
        <taxon>Bacteria</taxon>
        <taxon>Candidatus Buchananiibacteriota</taxon>
    </lineage>
</organism>
<gene>
    <name evidence="3" type="ORF">A2729_03695</name>
</gene>
<reference evidence="3 4" key="1">
    <citation type="journal article" date="2016" name="Nat. Commun.">
        <title>Thousands of microbial genomes shed light on interconnected biogeochemical processes in an aquifer system.</title>
        <authorList>
            <person name="Anantharaman K."/>
            <person name="Brown C.T."/>
            <person name="Hug L.A."/>
            <person name="Sharon I."/>
            <person name="Castelle C.J."/>
            <person name="Probst A.J."/>
            <person name="Thomas B.C."/>
            <person name="Singh A."/>
            <person name="Wilkins M.J."/>
            <person name="Karaoz U."/>
            <person name="Brodie E.L."/>
            <person name="Williams K.H."/>
            <person name="Hubbard S.S."/>
            <person name="Banfield J.F."/>
        </authorList>
    </citation>
    <scope>NUCLEOTIDE SEQUENCE [LARGE SCALE GENOMIC DNA]</scope>
</reference>
<dbReference type="STRING" id="1797532.A2729_03695"/>
<name>A0A1G1XVG0_9BACT</name>
<evidence type="ECO:0000256" key="2">
    <source>
        <dbReference type="SAM" id="Phobius"/>
    </source>
</evidence>
<evidence type="ECO:0000256" key="1">
    <source>
        <dbReference type="SAM" id="MobiDB-lite"/>
    </source>
</evidence>
<feature type="region of interest" description="Disordered" evidence="1">
    <location>
        <begin position="1"/>
        <end position="31"/>
    </location>
</feature>
<proteinExistence type="predicted"/>
<protein>
    <submittedName>
        <fullName evidence="3">Uncharacterized protein</fullName>
    </submittedName>
</protein>
<dbReference type="AlphaFoldDB" id="A0A1G1XVG0"/>
<evidence type="ECO:0000313" key="3">
    <source>
        <dbReference type="EMBL" id="OGY44018.1"/>
    </source>
</evidence>
<feature type="transmembrane region" description="Helical" evidence="2">
    <location>
        <begin position="40"/>
        <end position="60"/>
    </location>
</feature>
<comment type="caution">
    <text evidence="3">The sequence shown here is derived from an EMBL/GenBank/DDBJ whole genome shotgun (WGS) entry which is preliminary data.</text>
</comment>
<evidence type="ECO:0000313" key="4">
    <source>
        <dbReference type="Proteomes" id="UP000178930"/>
    </source>
</evidence>
<dbReference type="Proteomes" id="UP000178930">
    <property type="component" value="Unassembled WGS sequence"/>
</dbReference>
<keyword evidence="2" id="KW-0812">Transmembrane</keyword>
<keyword evidence="2" id="KW-1133">Transmembrane helix</keyword>
<accession>A0A1G1XVG0</accession>
<sequence length="80" mass="8948">MPSVNISQEEKSQPTKLLPKRSTATAPKPSAKLSNLTRTLPLFLAIVSSTAMAPSAVFMAKQQEQKFNTKFNYYNKKEFP</sequence>